<evidence type="ECO:0000256" key="1">
    <source>
        <dbReference type="SAM" id="Phobius"/>
    </source>
</evidence>
<keyword evidence="1" id="KW-0472">Membrane</keyword>
<accession>A0A6C0KIS5</accession>
<name>A0A6C0KIS5_9ZZZZ</name>
<reference evidence="2" key="1">
    <citation type="journal article" date="2020" name="Nature">
        <title>Giant virus diversity and host interactions through global metagenomics.</title>
        <authorList>
            <person name="Schulz F."/>
            <person name="Roux S."/>
            <person name="Paez-Espino D."/>
            <person name="Jungbluth S."/>
            <person name="Walsh D.A."/>
            <person name="Denef V.J."/>
            <person name="McMahon K.D."/>
            <person name="Konstantinidis K.T."/>
            <person name="Eloe-Fadrosh E.A."/>
            <person name="Kyrpides N.C."/>
            <person name="Woyke T."/>
        </authorList>
    </citation>
    <scope>NUCLEOTIDE SEQUENCE</scope>
    <source>
        <strain evidence="2">GVMAG-S-3300012000-53</strain>
    </source>
</reference>
<keyword evidence="1" id="KW-0812">Transmembrane</keyword>
<feature type="transmembrane region" description="Helical" evidence="1">
    <location>
        <begin position="21"/>
        <end position="36"/>
    </location>
</feature>
<keyword evidence="1" id="KW-1133">Transmembrane helix</keyword>
<dbReference type="EMBL" id="MN740886">
    <property type="protein sequence ID" value="QHU16590.1"/>
    <property type="molecule type" value="Genomic_DNA"/>
</dbReference>
<organism evidence="2">
    <name type="scientific">viral metagenome</name>
    <dbReference type="NCBI Taxonomy" id="1070528"/>
    <lineage>
        <taxon>unclassified sequences</taxon>
        <taxon>metagenomes</taxon>
        <taxon>organismal metagenomes</taxon>
    </lineage>
</organism>
<proteinExistence type="predicted"/>
<dbReference type="AlphaFoldDB" id="A0A6C0KIS5"/>
<evidence type="ECO:0000313" key="2">
    <source>
        <dbReference type="EMBL" id="QHU16590.1"/>
    </source>
</evidence>
<sequence length="75" mass="8646">MEYVSWKKKYPMKNTRTIDDDLIIILFTAGVLYFLSKSNNIIVDATVETLDIVIVDNCFIDNVLYCIKAVSIMCF</sequence>
<protein>
    <submittedName>
        <fullName evidence="2">Uncharacterized protein</fullName>
    </submittedName>
</protein>